<evidence type="ECO:0000313" key="2">
    <source>
        <dbReference type="RefSeq" id="XP_014491973.1"/>
    </source>
</evidence>
<dbReference type="RefSeq" id="XP_014491973.1">
    <property type="nucleotide sequence ID" value="XM_014636487.1"/>
</dbReference>
<dbReference type="GeneID" id="106754467"/>
<reference evidence="1" key="1">
    <citation type="journal article" date="2014" name="Nat. Commun.">
        <title>Genome sequence of mungbean and insights into evolution within Vigna species.</title>
        <authorList>
            <person name="Kang Y.J."/>
            <person name="Kim S.K."/>
            <person name="Kim M.Y."/>
            <person name="Lestari P."/>
            <person name="Kim K.H."/>
            <person name="Ha B.K."/>
            <person name="Jun T.H."/>
            <person name="Hwang W.J."/>
            <person name="Lee T."/>
            <person name="Lee J."/>
            <person name="Shim S."/>
            <person name="Yoon M.Y."/>
            <person name="Jang Y.E."/>
            <person name="Han K.S."/>
            <person name="Taeprayoon P."/>
            <person name="Yoon N."/>
            <person name="Somta P."/>
            <person name="Tanya P."/>
            <person name="Kim K.S."/>
            <person name="Gwag J.G."/>
            <person name="Moon J.K."/>
            <person name="Lee Y.H."/>
            <person name="Park B.S."/>
            <person name="Bombarely A."/>
            <person name="Doyle J.J."/>
            <person name="Jackson S.A."/>
            <person name="Schafleitner R."/>
            <person name="Srinives P."/>
            <person name="Varshney R.K."/>
            <person name="Lee S.H."/>
        </authorList>
    </citation>
    <scope>NUCLEOTIDE SEQUENCE [LARGE SCALE GENOMIC DNA]</scope>
    <source>
        <strain evidence="1">cv. VC1973A</strain>
    </source>
</reference>
<keyword evidence="1" id="KW-1185">Reference proteome</keyword>
<protein>
    <submittedName>
        <fullName evidence="2">Uncharacterized protein LOC106754467</fullName>
    </submittedName>
</protein>
<name>A0A1S3TDX9_VIGRR</name>
<sequence length="176" mass="20119">MKITETESKKLEFAMQKKMGFGQHCYGDAGMRMDSASEEESYFFHEESWSSENNNFHKQHPAMQMNRLGGGMFQEGMHSDHGFGHGYARHGGGRKFPYGGSGGGGRLNSGGQQYFSEETEYEECYREEHVGPKFGEMRYQKNNWGGETCYANGYDRNMITNMNYKPHKVQWTAKGV</sequence>
<dbReference type="Proteomes" id="UP000087766">
    <property type="component" value="Chromosome 2"/>
</dbReference>
<organism evidence="1 2">
    <name type="scientific">Vigna radiata var. radiata</name>
    <name type="common">Mung bean</name>
    <name type="synonym">Phaseolus aureus</name>
    <dbReference type="NCBI Taxonomy" id="3916"/>
    <lineage>
        <taxon>Eukaryota</taxon>
        <taxon>Viridiplantae</taxon>
        <taxon>Streptophyta</taxon>
        <taxon>Embryophyta</taxon>
        <taxon>Tracheophyta</taxon>
        <taxon>Spermatophyta</taxon>
        <taxon>Magnoliopsida</taxon>
        <taxon>eudicotyledons</taxon>
        <taxon>Gunneridae</taxon>
        <taxon>Pentapetalae</taxon>
        <taxon>rosids</taxon>
        <taxon>fabids</taxon>
        <taxon>Fabales</taxon>
        <taxon>Fabaceae</taxon>
        <taxon>Papilionoideae</taxon>
        <taxon>50 kb inversion clade</taxon>
        <taxon>NPAAA clade</taxon>
        <taxon>indigoferoid/millettioid clade</taxon>
        <taxon>Phaseoleae</taxon>
        <taxon>Vigna</taxon>
    </lineage>
</organism>
<dbReference type="AlphaFoldDB" id="A0A1S3TDX9"/>
<accession>A0A1S3TDX9</accession>
<proteinExistence type="predicted"/>
<dbReference type="OrthoDB" id="1432271at2759"/>
<dbReference type="KEGG" id="vra:106754467"/>
<evidence type="ECO:0000313" key="1">
    <source>
        <dbReference type="Proteomes" id="UP000087766"/>
    </source>
</evidence>
<reference evidence="2" key="2">
    <citation type="submission" date="2025-08" db="UniProtKB">
        <authorList>
            <consortium name="RefSeq"/>
        </authorList>
    </citation>
    <scope>IDENTIFICATION</scope>
    <source>
        <tissue evidence="2">Leaf</tissue>
    </source>
</reference>
<gene>
    <name evidence="2" type="primary">LOC106754467</name>
</gene>